<dbReference type="EMBL" id="CM037625">
    <property type="protein sequence ID" value="KAH7998286.1"/>
    <property type="molecule type" value="Genomic_DNA"/>
</dbReference>
<organism evidence="1 2">
    <name type="scientific">Sphaerodactylus townsendi</name>
    <dbReference type="NCBI Taxonomy" id="933632"/>
    <lineage>
        <taxon>Eukaryota</taxon>
        <taxon>Metazoa</taxon>
        <taxon>Chordata</taxon>
        <taxon>Craniata</taxon>
        <taxon>Vertebrata</taxon>
        <taxon>Euteleostomi</taxon>
        <taxon>Lepidosauria</taxon>
        <taxon>Squamata</taxon>
        <taxon>Bifurcata</taxon>
        <taxon>Gekkota</taxon>
        <taxon>Sphaerodactylidae</taxon>
        <taxon>Sphaerodactylus</taxon>
    </lineage>
</organism>
<evidence type="ECO:0000313" key="2">
    <source>
        <dbReference type="Proteomes" id="UP000827872"/>
    </source>
</evidence>
<gene>
    <name evidence="1" type="ORF">K3G42_014328</name>
</gene>
<proteinExistence type="predicted"/>
<accession>A0ACB8EZK8</accession>
<keyword evidence="2" id="KW-1185">Reference proteome</keyword>
<evidence type="ECO:0000313" key="1">
    <source>
        <dbReference type="EMBL" id="KAH7998286.1"/>
    </source>
</evidence>
<protein>
    <submittedName>
        <fullName evidence="1">Uncharacterized protein</fullName>
    </submittedName>
</protein>
<dbReference type="Proteomes" id="UP000827872">
    <property type="component" value="Linkage Group LG12"/>
</dbReference>
<comment type="caution">
    <text evidence="1">The sequence shown here is derived from an EMBL/GenBank/DDBJ whole genome shotgun (WGS) entry which is preliminary data.</text>
</comment>
<reference evidence="1" key="1">
    <citation type="submission" date="2021-08" db="EMBL/GenBank/DDBJ databases">
        <title>The first chromosome-level gecko genome reveals the dynamic sex chromosomes of Neotropical dwarf geckos (Sphaerodactylidae: Sphaerodactylus).</title>
        <authorList>
            <person name="Pinto B.J."/>
            <person name="Keating S.E."/>
            <person name="Gamble T."/>
        </authorList>
    </citation>
    <scope>NUCLEOTIDE SEQUENCE</scope>
    <source>
        <strain evidence="1">TG3544</strain>
    </source>
</reference>
<sequence>MAYRDLVTNWHKGILALEEGNWASALKIFQSIETPSSKTEFNIGRIHLLRGDLAEALEAFDQAISKDNCLAVGYYQRGYVCLRLERYEEALDNCRLALAHLRNNSFIDYKQLGLKFVLYAWEVLYNTAAVYCQLGKWQDAERTLEEVCAWIPRNQTVHLSAALEQVQDRLFLQPRSLPEGEFFRPRKEDVEELEAKDFLGRPKVISSAFEEDNASCLQGLQPQGCYNPEMDPSREQEGGYHYLVAPYYPERGGPLKAGSVVYILSMGPGSHASGIFEGQKVCIPVSYLEPMRQVGHSKGEIQGGIPLPPEKVPPNRPAEVQRMQPPPGPTERNVDMNDTDPKEALQAELSSPVQTPSAQEEVSPINGRPILLTVHGSYTANIQMSSAPSLAHLRALLQEECQKQAEKMILRYRPTGSDELIPISKDEELRKTWQEVQGSQLTLWCQGKDNRTDRRVLYQMVAQHPYTAQGMEDLNFKEGDILEILSEVNEEWLEGRCRGTVGIFPKCFAVREIPPAAAAAAADLPLPLFPGTVASPSGD</sequence>
<name>A0ACB8EZK8_9SAUR</name>